<dbReference type="Proteomes" id="UP000019116">
    <property type="component" value="Chromosome 4A"/>
</dbReference>
<dbReference type="PROSITE" id="PS50011">
    <property type="entry name" value="PROTEIN_KINASE_DOM"/>
    <property type="match status" value="1"/>
</dbReference>
<keyword evidence="1" id="KW-0547">Nucleotide-binding</keyword>
<dbReference type="RefSeq" id="XP_044366715.1">
    <property type="nucleotide sequence ID" value="XM_044510780.1"/>
</dbReference>
<dbReference type="GO" id="GO:0005886">
    <property type="term" value="C:plasma membrane"/>
    <property type="evidence" value="ECO:0000318"/>
    <property type="project" value="GO_Central"/>
</dbReference>
<accession>A0A3B6I6E8</accession>
<reference evidence="4" key="1">
    <citation type="submission" date="2018-08" db="EMBL/GenBank/DDBJ databases">
        <authorList>
            <person name="Rossello M."/>
        </authorList>
    </citation>
    <scope>NUCLEOTIDE SEQUENCE [LARGE SCALE GENOMIC DNA]</scope>
    <source>
        <strain evidence="4">cv. Chinese Spring</strain>
    </source>
</reference>
<dbReference type="Pfam" id="PF00069">
    <property type="entry name" value="Pkinase"/>
    <property type="match status" value="1"/>
</dbReference>
<dbReference type="STRING" id="4565.A0A3B6I6E8"/>
<dbReference type="RefSeq" id="XP_044366714.1">
    <property type="nucleotide sequence ID" value="XM_044510779.1"/>
</dbReference>
<evidence type="ECO:0000259" key="3">
    <source>
        <dbReference type="PROSITE" id="PS50011"/>
    </source>
</evidence>
<evidence type="ECO:0000256" key="1">
    <source>
        <dbReference type="ARBA" id="ARBA00022741"/>
    </source>
</evidence>
<dbReference type="GO" id="GO:0004672">
    <property type="term" value="F:protein kinase activity"/>
    <property type="evidence" value="ECO:0000318"/>
    <property type="project" value="GO_Central"/>
</dbReference>
<dbReference type="OrthoDB" id="64767at2759"/>
<dbReference type="RefSeq" id="XP_044366717.1">
    <property type="nucleotide sequence ID" value="XM_044510782.1"/>
</dbReference>
<dbReference type="PANTHER" id="PTHR27001:SF944">
    <property type="entry name" value="PROTEIN KINASE DOMAIN-CONTAINING PROTEIN"/>
    <property type="match status" value="1"/>
</dbReference>
<organism evidence="4">
    <name type="scientific">Triticum aestivum</name>
    <name type="common">Wheat</name>
    <dbReference type="NCBI Taxonomy" id="4565"/>
    <lineage>
        <taxon>Eukaryota</taxon>
        <taxon>Viridiplantae</taxon>
        <taxon>Streptophyta</taxon>
        <taxon>Embryophyta</taxon>
        <taxon>Tracheophyta</taxon>
        <taxon>Spermatophyta</taxon>
        <taxon>Magnoliopsida</taxon>
        <taxon>Liliopsida</taxon>
        <taxon>Poales</taxon>
        <taxon>Poaceae</taxon>
        <taxon>BOP clade</taxon>
        <taxon>Pooideae</taxon>
        <taxon>Triticodae</taxon>
        <taxon>Triticeae</taxon>
        <taxon>Triticinae</taxon>
        <taxon>Triticum</taxon>
    </lineage>
</organism>
<dbReference type="EnsemblPlants" id="TraesCS4A02G483900.1">
    <property type="protein sequence ID" value="TraesCS4A02G483900.1"/>
    <property type="gene ID" value="TraesCS4A02G483900"/>
</dbReference>
<gene>
    <name evidence="4" type="primary">LOC123088569</name>
</gene>
<dbReference type="SUPFAM" id="SSF56112">
    <property type="entry name" value="Protein kinase-like (PK-like)"/>
    <property type="match status" value="1"/>
</dbReference>
<dbReference type="PANTHER" id="PTHR27001">
    <property type="entry name" value="OS01G0253100 PROTEIN"/>
    <property type="match status" value="1"/>
</dbReference>
<dbReference type="Gene3D" id="1.10.510.10">
    <property type="entry name" value="Transferase(Phosphotransferase) domain 1"/>
    <property type="match status" value="1"/>
</dbReference>
<dbReference type="InterPro" id="IPR011009">
    <property type="entry name" value="Kinase-like_dom_sf"/>
</dbReference>
<feature type="domain" description="Protein kinase" evidence="3">
    <location>
        <begin position="32"/>
        <end position="325"/>
    </location>
</feature>
<keyword evidence="2" id="KW-0067">ATP-binding</keyword>
<reference evidence="4" key="2">
    <citation type="submission" date="2018-10" db="UniProtKB">
        <authorList>
            <consortium name="EnsemblPlants"/>
        </authorList>
    </citation>
    <scope>IDENTIFICATION</scope>
</reference>
<dbReference type="SMR" id="A0A3B6I6E8"/>
<protein>
    <recommendedName>
        <fullName evidence="3">Protein kinase domain-containing protein</fullName>
    </recommendedName>
</protein>
<dbReference type="GeneID" id="123088569"/>
<evidence type="ECO:0000256" key="2">
    <source>
        <dbReference type="ARBA" id="ARBA00022840"/>
    </source>
</evidence>
<dbReference type="Gramene" id="TraesCS4A02G483900.1">
    <property type="protein sequence ID" value="TraesCS4A02G483900.1"/>
    <property type="gene ID" value="TraesCS4A02G483900"/>
</dbReference>
<dbReference type="GO" id="GO:0007165">
    <property type="term" value="P:signal transduction"/>
    <property type="evidence" value="ECO:0000318"/>
    <property type="project" value="GO_Central"/>
</dbReference>
<proteinExistence type="predicted"/>
<keyword evidence="5" id="KW-1185">Reference proteome</keyword>
<dbReference type="OMA" id="LMANHRE"/>
<name>A0A3B6I6E8_WHEAT</name>
<evidence type="ECO:0000313" key="5">
    <source>
        <dbReference type="Proteomes" id="UP000019116"/>
    </source>
</evidence>
<dbReference type="AlphaFoldDB" id="A0A3B6I6E8"/>
<sequence length="334" mass="37577">MQFWSRVAAMLPIELNNQGIVDNLTENNKTRVWVSRRIGEDQLYLVHVQRTPGIGLPTSLVVKYFQNMNPTPLLDDSVKNRCKSEMILLASISHNNIINVLDVIERDEAVMLAYKYEVNGNLGYWLHQPKDAGRPLSWPERRTIAIGVAKGLCHLHHGCNKPIVHHNISSHNILLDQNFKAVIASFGAAQMNMVGLNQPLPIAEIPVGNFGYAAPEYGTAPGQLTEKVDIYSFGVVLLELVTGRVANGAGADGHLAIWAQDNCNELMANHREMFMMVVDREIPDRARYMEEMVMVFRLGVDCTARGPHLRPSMQMVLKRLRRGRFRAPLSCYLL</sequence>
<dbReference type="Gramene" id="TraesCS4A03G1220400.1">
    <property type="protein sequence ID" value="TraesCS4A03G1220400.1.CDS"/>
    <property type="gene ID" value="TraesCS4A03G1220400"/>
</dbReference>
<dbReference type="InterPro" id="IPR000719">
    <property type="entry name" value="Prot_kinase_dom"/>
</dbReference>
<dbReference type="GO" id="GO:0005524">
    <property type="term" value="F:ATP binding"/>
    <property type="evidence" value="ECO:0007669"/>
    <property type="project" value="UniProtKB-KW"/>
</dbReference>
<evidence type="ECO:0000313" key="4">
    <source>
        <dbReference type="EnsemblPlants" id="TraesCS4A02G483900.1"/>
    </source>
</evidence>